<accession>A0A4R4Y5Q8</accession>
<evidence type="ECO:0000256" key="5">
    <source>
        <dbReference type="ARBA" id="ARBA00022692"/>
    </source>
</evidence>
<keyword evidence="6" id="KW-0769">Symport</keyword>
<feature type="transmembrane region" description="Helical" evidence="11">
    <location>
        <begin position="340"/>
        <end position="366"/>
    </location>
</feature>
<feature type="domain" description="Major facilitator superfamily (MFS) profile" evidence="12">
    <location>
        <begin position="21"/>
        <end position="431"/>
    </location>
</feature>
<feature type="transmembrane region" description="Helical" evidence="11">
    <location>
        <begin position="21"/>
        <end position="47"/>
    </location>
</feature>
<evidence type="ECO:0000256" key="8">
    <source>
        <dbReference type="ARBA" id="ARBA00023136"/>
    </source>
</evidence>
<dbReference type="InterPro" id="IPR020846">
    <property type="entry name" value="MFS_dom"/>
</dbReference>
<dbReference type="CDD" id="cd17369">
    <property type="entry name" value="MFS_ShiA_like"/>
    <property type="match status" value="1"/>
</dbReference>
<dbReference type="GO" id="GO:0005886">
    <property type="term" value="C:plasma membrane"/>
    <property type="evidence" value="ECO:0007669"/>
    <property type="project" value="UniProtKB-SubCell"/>
</dbReference>
<feature type="transmembrane region" description="Helical" evidence="11">
    <location>
        <begin position="309"/>
        <end position="333"/>
    </location>
</feature>
<keyword evidence="4" id="KW-1003">Cell membrane</keyword>
<feature type="transmembrane region" description="Helical" evidence="11">
    <location>
        <begin position="406"/>
        <end position="426"/>
    </location>
</feature>
<feature type="transmembrane region" description="Helical" evidence="11">
    <location>
        <begin position="378"/>
        <end position="399"/>
    </location>
</feature>
<organism evidence="13 14">
    <name type="scientific">Saccharopolyspora elongata</name>
    <dbReference type="NCBI Taxonomy" id="2530387"/>
    <lineage>
        <taxon>Bacteria</taxon>
        <taxon>Bacillati</taxon>
        <taxon>Actinomycetota</taxon>
        <taxon>Actinomycetes</taxon>
        <taxon>Pseudonocardiales</taxon>
        <taxon>Pseudonocardiaceae</taxon>
        <taxon>Saccharopolyspora</taxon>
    </lineage>
</organism>
<evidence type="ECO:0000256" key="6">
    <source>
        <dbReference type="ARBA" id="ARBA00022847"/>
    </source>
</evidence>
<dbReference type="InterPro" id="IPR036259">
    <property type="entry name" value="MFS_trans_sf"/>
</dbReference>
<comment type="caution">
    <text evidence="13">The sequence shown here is derived from an EMBL/GenBank/DDBJ whole genome shotgun (WGS) entry which is preliminary data.</text>
</comment>
<dbReference type="InterPro" id="IPR005829">
    <property type="entry name" value="Sugar_transporter_CS"/>
</dbReference>
<keyword evidence="14" id="KW-1185">Reference proteome</keyword>
<keyword evidence="7 11" id="KW-1133">Transmembrane helix</keyword>
<evidence type="ECO:0000256" key="2">
    <source>
        <dbReference type="ARBA" id="ARBA00008240"/>
    </source>
</evidence>
<proteinExistence type="inferred from homology"/>
<evidence type="ECO:0000313" key="13">
    <source>
        <dbReference type="EMBL" id="TDD39635.1"/>
    </source>
</evidence>
<dbReference type="Pfam" id="PF07690">
    <property type="entry name" value="MFS_1"/>
    <property type="match status" value="1"/>
</dbReference>
<dbReference type="InterPro" id="IPR011701">
    <property type="entry name" value="MFS"/>
</dbReference>
<dbReference type="Gene3D" id="1.20.1250.20">
    <property type="entry name" value="MFS general substrate transporter like domains"/>
    <property type="match status" value="2"/>
</dbReference>
<dbReference type="PANTHER" id="PTHR43045:SF1">
    <property type="entry name" value="SHIKIMATE TRANSPORTER"/>
    <property type="match status" value="1"/>
</dbReference>
<evidence type="ECO:0000256" key="11">
    <source>
        <dbReference type="SAM" id="Phobius"/>
    </source>
</evidence>
<keyword evidence="8 11" id="KW-0472">Membrane</keyword>
<feature type="transmembrane region" description="Helical" evidence="11">
    <location>
        <begin position="59"/>
        <end position="83"/>
    </location>
</feature>
<dbReference type="Proteomes" id="UP000294947">
    <property type="component" value="Unassembled WGS sequence"/>
</dbReference>
<feature type="transmembrane region" description="Helical" evidence="11">
    <location>
        <begin position="283"/>
        <end position="303"/>
    </location>
</feature>
<dbReference type="PANTHER" id="PTHR43045">
    <property type="entry name" value="SHIKIMATE TRANSPORTER"/>
    <property type="match status" value="1"/>
</dbReference>
<evidence type="ECO:0000259" key="12">
    <source>
        <dbReference type="PROSITE" id="PS50850"/>
    </source>
</evidence>
<protein>
    <recommendedName>
        <fullName evidence="10">Putative proline/betaine transporter</fullName>
    </recommendedName>
</protein>
<dbReference type="PROSITE" id="PS00217">
    <property type="entry name" value="SUGAR_TRANSPORT_2"/>
    <property type="match status" value="1"/>
</dbReference>
<keyword evidence="3" id="KW-0813">Transport</keyword>
<feature type="transmembrane region" description="Helical" evidence="11">
    <location>
        <begin position="95"/>
        <end position="116"/>
    </location>
</feature>
<feature type="transmembrane region" description="Helical" evidence="11">
    <location>
        <begin position="166"/>
        <end position="187"/>
    </location>
</feature>
<sequence length="444" mass="47170">MCSATTDPGRSTSRNGSVRKVAWASAIGSTIEWYDFFLYGTAAALVFDSQFFPGLDPAVGTIAAFGTLTAGFLARPLGGVIFGHFGDRAGRRNTLIVSLLLMGLATTMVGALPTYADVGIWAPVLLVLLRLVQGIGLGGEWGGAIVLTLEHAPEDRKGFYGSFPQLGTPAGLILANGAFLGCLAVVGKEEFVQWGWRIVFLISIALVAVGLYLRVHVQESPEYVRTAQRKQVDRAPAAVVFSQHWKPLIHATLVIVGNSTAAYIFMVYVLSYGTTAQNLSRPFVLGCVILGSAAWLVSVPFWARLGDKFGLRAVFVHGSVIRLVWCLAFFPIVNTGNEPIILLFMVSMGLVLSVTNAPIGTLTAGFFPVEVRYSGASISYQIGSLLGGGITPLVASALFTTTQSSWSVTAYLLAISVVSLAASNAIPRRDAAPVHEASAPTEVR</sequence>
<comment type="similarity">
    <text evidence="2">Belongs to the major facilitator superfamily. Metabolite:H+ Symporter (MHS) family (TC 2.A.1.6) family.</text>
</comment>
<dbReference type="PROSITE" id="PS50850">
    <property type="entry name" value="MFS"/>
    <property type="match status" value="1"/>
</dbReference>
<name>A0A4R4Y5Q8_9PSEU</name>
<evidence type="ECO:0000256" key="4">
    <source>
        <dbReference type="ARBA" id="ARBA00022475"/>
    </source>
</evidence>
<evidence type="ECO:0000256" key="1">
    <source>
        <dbReference type="ARBA" id="ARBA00004651"/>
    </source>
</evidence>
<evidence type="ECO:0000313" key="14">
    <source>
        <dbReference type="Proteomes" id="UP000294947"/>
    </source>
</evidence>
<evidence type="ECO:0000256" key="7">
    <source>
        <dbReference type="ARBA" id="ARBA00022989"/>
    </source>
</evidence>
<dbReference type="FunFam" id="1.20.1250.20:FF:000001">
    <property type="entry name" value="Dicarboxylate MFS transporter"/>
    <property type="match status" value="1"/>
</dbReference>
<feature type="transmembrane region" description="Helical" evidence="11">
    <location>
        <begin position="248"/>
        <end position="271"/>
    </location>
</feature>
<reference evidence="13 14" key="1">
    <citation type="submission" date="2019-03" db="EMBL/GenBank/DDBJ databases">
        <title>Draft genome sequences of novel Actinobacteria.</title>
        <authorList>
            <person name="Sahin N."/>
            <person name="Ay H."/>
            <person name="Saygin H."/>
        </authorList>
    </citation>
    <scope>NUCLEOTIDE SEQUENCE [LARGE SCALE GENOMIC DNA]</scope>
    <source>
        <strain evidence="13 14">7K502</strain>
    </source>
</reference>
<keyword evidence="5 11" id="KW-0812">Transmembrane</keyword>
<gene>
    <name evidence="13" type="ORF">E1288_36790</name>
</gene>
<evidence type="ECO:0000256" key="10">
    <source>
        <dbReference type="ARBA" id="ARBA00039918"/>
    </source>
</evidence>
<evidence type="ECO:0000256" key="3">
    <source>
        <dbReference type="ARBA" id="ARBA00022448"/>
    </source>
</evidence>
<dbReference type="EMBL" id="SMKW01000075">
    <property type="protein sequence ID" value="TDD39635.1"/>
    <property type="molecule type" value="Genomic_DNA"/>
</dbReference>
<evidence type="ECO:0000256" key="9">
    <source>
        <dbReference type="ARBA" id="ARBA00037295"/>
    </source>
</evidence>
<dbReference type="OrthoDB" id="8953821at2"/>
<comment type="subcellular location">
    <subcellularLocation>
        <location evidence="1">Cell membrane</location>
        <topology evidence="1">Multi-pass membrane protein</topology>
    </subcellularLocation>
</comment>
<dbReference type="GO" id="GO:0015293">
    <property type="term" value="F:symporter activity"/>
    <property type="evidence" value="ECO:0007669"/>
    <property type="project" value="UniProtKB-KW"/>
</dbReference>
<comment type="function">
    <text evidence="9">May be a proton symporter involved in the uptake of osmolytes such as proline and glycine betaine.</text>
</comment>
<dbReference type="AlphaFoldDB" id="A0A4R4Y5Q8"/>
<feature type="transmembrane region" description="Helical" evidence="11">
    <location>
        <begin position="194"/>
        <end position="213"/>
    </location>
</feature>
<dbReference type="SUPFAM" id="SSF103473">
    <property type="entry name" value="MFS general substrate transporter"/>
    <property type="match status" value="1"/>
</dbReference>